<protein>
    <recommendedName>
        <fullName evidence="3">Penicillin-binding protein transpeptidase domain-containing protein</fullName>
    </recommendedName>
</protein>
<accession>A0ABW3DVU5</accession>
<dbReference type="Proteomes" id="UP001597024">
    <property type="component" value="Unassembled WGS sequence"/>
</dbReference>
<name>A0ABW3DVU5_9ACTN</name>
<proteinExistence type="predicted"/>
<evidence type="ECO:0008006" key="3">
    <source>
        <dbReference type="Google" id="ProtNLM"/>
    </source>
</evidence>
<gene>
    <name evidence="1" type="ORF">ACFQ08_25645</name>
</gene>
<keyword evidence="2" id="KW-1185">Reference proteome</keyword>
<sequence>MDLGLSGLSALVTGGASQDRKPLAWFVGWQGDIAVAVLMESADATAGATVAGRFFQKLPAAS</sequence>
<comment type="caution">
    <text evidence="1">The sequence shown here is derived from an EMBL/GenBank/DDBJ whole genome shotgun (WGS) entry which is preliminary data.</text>
</comment>
<evidence type="ECO:0000313" key="1">
    <source>
        <dbReference type="EMBL" id="MFD0887938.1"/>
    </source>
</evidence>
<reference evidence="2" key="1">
    <citation type="journal article" date="2019" name="Int. J. Syst. Evol. Microbiol.">
        <title>The Global Catalogue of Microorganisms (GCM) 10K type strain sequencing project: providing services to taxonomists for standard genome sequencing and annotation.</title>
        <authorList>
            <consortium name="The Broad Institute Genomics Platform"/>
            <consortium name="The Broad Institute Genome Sequencing Center for Infectious Disease"/>
            <person name="Wu L."/>
            <person name="Ma J."/>
        </authorList>
    </citation>
    <scope>NUCLEOTIDE SEQUENCE [LARGE SCALE GENOMIC DNA]</scope>
    <source>
        <strain evidence="2">CCUG 62974</strain>
    </source>
</reference>
<dbReference type="EMBL" id="JBHTHX010001121">
    <property type="protein sequence ID" value="MFD0887938.1"/>
    <property type="molecule type" value="Genomic_DNA"/>
</dbReference>
<organism evidence="1 2">
    <name type="scientific">Streptosporangium algeriense</name>
    <dbReference type="NCBI Taxonomy" id="1682748"/>
    <lineage>
        <taxon>Bacteria</taxon>
        <taxon>Bacillati</taxon>
        <taxon>Actinomycetota</taxon>
        <taxon>Actinomycetes</taxon>
        <taxon>Streptosporangiales</taxon>
        <taxon>Streptosporangiaceae</taxon>
        <taxon>Streptosporangium</taxon>
    </lineage>
</organism>
<evidence type="ECO:0000313" key="2">
    <source>
        <dbReference type="Proteomes" id="UP001597024"/>
    </source>
</evidence>